<feature type="transmembrane region" description="Helical" evidence="1">
    <location>
        <begin position="97"/>
        <end position="116"/>
    </location>
</feature>
<name>A0ABM4CL46_HYDVU</name>
<organism evidence="2 3">
    <name type="scientific">Hydra vulgaris</name>
    <name type="common">Hydra</name>
    <name type="synonym">Hydra attenuata</name>
    <dbReference type="NCBI Taxonomy" id="6087"/>
    <lineage>
        <taxon>Eukaryota</taxon>
        <taxon>Metazoa</taxon>
        <taxon>Cnidaria</taxon>
        <taxon>Hydrozoa</taxon>
        <taxon>Hydroidolina</taxon>
        <taxon>Anthoathecata</taxon>
        <taxon>Aplanulata</taxon>
        <taxon>Hydridae</taxon>
        <taxon>Hydra</taxon>
    </lineage>
</organism>
<protein>
    <submittedName>
        <fullName evidence="3">Uncharacterized protein LOC124810930 isoform X2</fullName>
    </submittedName>
</protein>
<keyword evidence="2" id="KW-1185">Reference proteome</keyword>
<feature type="transmembrane region" description="Helical" evidence="1">
    <location>
        <begin position="137"/>
        <end position="159"/>
    </location>
</feature>
<evidence type="ECO:0000313" key="3">
    <source>
        <dbReference type="RefSeq" id="XP_065662506.1"/>
    </source>
</evidence>
<sequence>MNCTYFYIDNLRHHILYIKVQNAVMITMVVVGIIFNLFTIAITLKNREACKCSTARLFLSSYTGNVCGLISMALSGVYDLKKGIPNMRCQHATDYHFLLYIGFTVNMAILLSSTYDRYQGVSNTKKNIARIESSKKLFFRYMLPSWLFSALISSLFTLLMRYKILHFDRNIVCAVIGISPMLACIGLNIHLKFFLIKMMKNAQITKKNDSLKNISVAISMLRLTTACHCIYLVAGFVVLYFQRKCANNTIVYLILEWISRMLFDLMFTIEAKAFFIKHPAIRKEICQFFKRLYFKKETYNSVSLKANESFTSSFYVS</sequence>
<reference evidence="3" key="1">
    <citation type="submission" date="2025-08" db="UniProtKB">
        <authorList>
            <consortium name="RefSeq"/>
        </authorList>
    </citation>
    <scope>IDENTIFICATION</scope>
</reference>
<dbReference type="RefSeq" id="XP_065662506.1">
    <property type="nucleotide sequence ID" value="XM_065806434.1"/>
</dbReference>
<proteinExistence type="predicted"/>
<dbReference type="GeneID" id="124810930"/>
<accession>A0ABM4CL46</accession>
<dbReference type="Proteomes" id="UP001652625">
    <property type="component" value="Chromosome 09"/>
</dbReference>
<keyword evidence="1" id="KW-0472">Membrane</keyword>
<dbReference type="SUPFAM" id="SSF81321">
    <property type="entry name" value="Family A G protein-coupled receptor-like"/>
    <property type="match status" value="1"/>
</dbReference>
<feature type="transmembrane region" description="Helical" evidence="1">
    <location>
        <begin position="216"/>
        <end position="241"/>
    </location>
</feature>
<gene>
    <name evidence="3" type="primary">LOC124810930</name>
</gene>
<feature type="transmembrane region" description="Helical" evidence="1">
    <location>
        <begin position="20"/>
        <end position="44"/>
    </location>
</feature>
<feature type="transmembrane region" description="Helical" evidence="1">
    <location>
        <begin position="171"/>
        <end position="195"/>
    </location>
</feature>
<evidence type="ECO:0000313" key="2">
    <source>
        <dbReference type="Proteomes" id="UP001652625"/>
    </source>
</evidence>
<keyword evidence="1" id="KW-0812">Transmembrane</keyword>
<dbReference type="Gene3D" id="1.20.1070.10">
    <property type="entry name" value="Rhodopsin 7-helix transmembrane proteins"/>
    <property type="match status" value="1"/>
</dbReference>
<keyword evidence="1" id="KW-1133">Transmembrane helix</keyword>
<evidence type="ECO:0000256" key="1">
    <source>
        <dbReference type="SAM" id="Phobius"/>
    </source>
</evidence>
<feature type="transmembrane region" description="Helical" evidence="1">
    <location>
        <begin position="56"/>
        <end position="77"/>
    </location>
</feature>